<name>A0A0H5BZ41_CYBJN</name>
<keyword evidence="5 6" id="KW-0472">Membrane</keyword>
<proteinExistence type="inferred from homology"/>
<reference evidence="8" key="1">
    <citation type="journal article" date="2015" name="J. Biotechnol.">
        <title>The structure of the Cyberlindnera jadinii genome and its relation to Candida utilis analyzed by the occurrence of single nucleotide polymorphisms.</title>
        <authorList>
            <person name="Rupp O."/>
            <person name="Brinkrolf K."/>
            <person name="Buerth C."/>
            <person name="Kunigo M."/>
            <person name="Schneider J."/>
            <person name="Jaenicke S."/>
            <person name="Goesmann A."/>
            <person name="Puehler A."/>
            <person name="Jaeger K.-E."/>
            <person name="Ernst J.F."/>
        </authorList>
    </citation>
    <scope>NUCLEOTIDE SEQUENCE [LARGE SCALE GENOMIC DNA]</scope>
    <source>
        <strain evidence="8">ATCC 18201 / CBS 1600 / BCRC 20928 / JCM 3617 / NBRC 0987 / NRRL Y-1542</strain>
    </source>
</reference>
<keyword evidence="3 6" id="KW-0812">Transmembrane</keyword>
<keyword evidence="4 6" id="KW-1133">Transmembrane helix</keyword>
<gene>
    <name evidence="7" type="primary">CTR3</name>
    <name evidence="7" type="ORF">BN1211_0702</name>
</gene>
<protein>
    <recommendedName>
        <fullName evidence="6">Copper transport protein</fullName>
    </recommendedName>
</protein>
<evidence type="ECO:0000256" key="4">
    <source>
        <dbReference type="ARBA" id="ARBA00022989"/>
    </source>
</evidence>
<dbReference type="AlphaFoldDB" id="A0A0H5BZ41"/>
<evidence type="ECO:0000256" key="1">
    <source>
        <dbReference type="ARBA" id="ARBA00004141"/>
    </source>
</evidence>
<keyword evidence="6" id="KW-0186">Copper</keyword>
<dbReference type="GO" id="GO:0016020">
    <property type="term" value="C:membrane"/>
    <property type="evidence" value="ECO:0007669"/>
    <property type="project" value="UniProtKB-SubCell"/>
</dbReference>
<evidence type="ECO:0000256" key="3">
    <source>
        <dbReference type="ARBA" id="ARBA00022692"/>
    </source>
</evidence>
<feature type="transmembrane region" description="Helical" evidence="6">
    <location>
        <begin position="179"/>
        <end position="202"/>
    </location>
</feature>
<keyword evidence="6" id="KW-0406">Ion transport</keyword>
<accession>A0A0H5BZ41</accession>
<evidence type="ECO:0000313" key="8">
    <source>
        <dbReference type="Proteomes" id="UP000038830"/>
    </source>
</evidence>
<evidence type="ECO:0000256" key="2">
    <source>
        <dbReference type="ARBA" id="ARBA00006921"/>
    </source>
</evidence>
<dbReference type="PANTHER" id="PTHR12483:SF73">
    <property type="entry name" value="COPPER TRANSPORT PROTEIN CTR3"/>
    <property type="match status" value="1"/>
</dbReference>
<dbReference type="InterPro" id="IPR007274">
    <property type="entry name" value="Cop_transporter"/>
</dbReference>
<dbReference type="GO" id="GO:0005375">
    <property type="term" value="F:copper ion transmembrane transporter activity"/>
    <property type="evidence" value="ECO:0007669"/>
    <property type="project" value="UniProtKB-UniRule"/>
</dbReference>
<dbReference type="EMBL" id="CDQK01000001">
    <property type="protein sequence ID" value="CEP20755.1"/>
    <property type="molecule type" value="Genomic_DNA"/>
</dbReference>
<keyword evidence="6" id="KW-0813">Transport</keyword>
<evidence type="ECO:0000313" key="7">
    <source>
        <dbReference type="EMBL" id="CEP20755.1"/>
    </source>
</evidence>
<dbReference type="Pfam" id="PF04145">
    <property type="entry name" value="Ctr"/>
    <property type="match status" value="1"/>
</dbReference>
<organism evidence="7 8">
    <name type="scientific">Cyberlindnera jadinii (strain ATCC 18201 / CBS 1600 / BCRC 20928 / JCM 3617 / NBRC 0987 / NRRL Y-1542)</name>
    <name type="common">Torula yeast</name>
    <name type="synonym">Candida utilis</name>
    <dbReference type="NCBI Taxonomy" id="983966"/>
    <lineage>
        <taxon>Eukaryota</taxon>
        <taxon>Fungi</taxon>
        <taxon>Dikarya</taxon>
        <taxon>Ascomycota</taxon>
        <taxon>Saccharomycotina</taxon>
        <taxon>Saccharomycetes</taxon>
        <taxon>Phaffomycetales</taxon>
        <taxon>Phaffomycetaceae</taxon>
        <taxon>Cyberlindnera</taxon>
    </lineage>
</organism>
<dbReference type="PANTHER" id="PTHR12483">
    <property type="entry name" value="SOLUTE CARRIER FAMILY 31 COPPER TRANSPORTERS"/>
    <property type="match status" value="1"/>
</dbReference>
<evidence type="ECO:0000256" key="6">
    <source>
        <dbReference type="RuleBase" id="RU367022"/>
    </source>
</evidence>
<sequence>MSGLIEFPDFVNKMDMSGSSSSSNSTKASCKISMLWNWYTIDTCFIARSWHVNTKGQFAGSCIGCFLLVLSAQWLHRIAREYDAAIARRKAMAQEIVDNGSKSVGSDGSDSTEIANKKSLMFLPANTGAANLFQPILYALSHDWFWNFNERSSSSVAYPSLIEHLIKALIFTIQWGQSYIIMLLFMYYNGYIIISCILGALFGRIIFNYEPITCTTRSESGENDKKCCM</sequence>
<keyword evidence="6" id="KW-0187">Copper transport</keyword>
<evidence type="ECO:0000256" key="5">
    <source>
        <dbReference type="ARBA" id="ARBA00023136"/>
    </source>
</evidence>
<comment type="subcellular location">
    <subcellularLocation>
        <location evidence="1 6">Membrane</location>
        <topology evidence="1 6">Multi-pass membrane protein</topology>
    </subcellularLocation>
</comment>
<dbReference type="Proteomes" id="UP000038830">
    <property type="component" value="Unassembled WGS sequence"/>
</dbReference>
<comment type="similarity">
    <text evidence="2 6">Belongs to the copper transporter (Ctr) (TC 1.A.56) family. SLC31A subfamily.</text>
</comment>